<dbReference type="Proteomes" id="UP001153555">
    <property type="component" value="Unassembled WGS sequence"/>
</dbReference>
<evidence type="ECO:0000256" key="5">
    <source>
        <dbReference type="SAM" id="MobiDB-lite"/>
    </source>
</evidence>
<feature type="compositionally biased region" description="Basic and acidic residues" evidence="5">
    <location>
        <begin position="141"/>
        <end position="150"/>
    </location>
</feature>
<dbReference type="GO" id="GO:0034647">
    <property type="term" value="F:histone H3K4me/H3K4me2/H3K4me3 demethylase activity"/>
    <property type="evidence" value="ECO:0007669"/>
    <property type="project" value="TreeGrafter"/>
</dbReference>
<keyword evidence="9" id="KW-1185">Reference proteome</keyword>
<dbReference type="GO" id="GO:0000785">
    <property type="term" value="C:chromatin"/>
    <property type="evidence" value="ECO:0007669"/>
    <property type="project" value="TreeGrafter"/>
</dbReference>
<name>A0A9N7RE42_STRHE</name>
<dbReference type="SMART" id="SM00558">
    <property type="entry name" value="JmjC"/>
    <property type="match status" value="1"/>
</dbReference>
<dbReference type="SMART" id="SM00541">
    <property type="entry name" value="FYRN"/>
    <property type="match status" value="1"/>
</dbReference>
<dbReference type="PROSITE" id="PS51543">
    <property type="entry name" value="FYRC"/>
    <property type="match status" value="1"/>
</dbReference>
<evidence type="ECO:0000313" key="9">
    <source>
        <dbReference type="Proteomes" id="UP001153555"/>
    </source>
</evidence>
<dbReference type="SMART" id="SM00545">
    <property type="entry name" value="JmjN"/>
    <property type="match status" value="1"/>
</dbReference>
<evidence type="ECO:0000259" key="6">
    <source>
        <dbReference type="PROSITE" id="PS51183"/>
    </source>
</evidence>
<dbReference type="Gene3D" id="2.60.120.650">
    <property type="entry name" value="Cupin"/>
    <property type="match status" value="1"/>
</dbReference>
<dbReference type="InterPro" id="IPR003889">
    <property type="entry name" value="FYrich_C"/>
</dbReference>
<proteinExistence type="predicted"/>
<dbReference type="SMART" id="SM00542">
    <property type="entry name" value="FYRC"/>
    <property type="match status" value="1"/>
</dbReference>
<dbReference type="AlphaFoldDB" id="A0A9N7RE42"/>
<keyword evidence="2" id="KW-0560">Oxidoreductase</keyword>
<dbReference type="PROSITE" id="PS51183">
    <property type="entry name" value="JMJN"/>
    <property type="match status" value="1"/>
</dbReference>
<dbReference type="PROSITE" id="PS51184">
    <property type="entry name" value="JMJC"/>
    <property type="match status" value="1"/>
</dbReference>
<feature type="compositionally biased region" description="Low complexity" evidence="5">
    <location>
        <begin position="770"/>
        <end position="781"/>
    </location>
</feature>
<accession>A0A9N7RE42</accession>
<gene>
    <name evidence="8" type="ORF">SHERM_20926</name>
</gene>
<feature type="compositionally biased region" description="Basic and acidic residues" evidence="5">
    <location>
        <begin position="1"/>
        <end position="16"/>
    </location>
</feature>
<protein>
    <submittedName>
        <fullName evidence="8">Lysine-specific demethylase JMJ18</fullName>
    </submittedName>
</protein>
<dbReference type="InterPro" id="IPR003888">
    <property type="entry name" value="FYrich_N"/>
</dbReference>
<dbReference type="GO" id="GO:0010468">
    <property type="term" value="P:regulation of gene expression"/>
    <property type="evidence" value="ECO:0007669"/>
    <property type="project" value="TreeGrafter"/>
</dbReference>
<dbReference type="Pfam" id="PF02928">
    <property type="entry name" value="zf-C5HC2"/>
    <property type="match status" value="1"/>
</dbReference>
<dbReference type="Pfam" id="PF05965">
    <property type="entry name" value="FYRC"/>
    <property type="match status" value="1"/>
</dbReference>
<dbReference type="Pfam" id="PF05964">
    <property type="entry name" value="FYRN"/>
    <property type="match status" value="1"/>
</dbReference>
<evidence type="ECO:0000256" key="1">
    <source>
        <dbReference type="ARBA" id="ARBA00004123"/>
    </source>
</evidence>
<feature type="region of interest" description="Disordered" evidence="5">
    <location>
        <begin position="770"/>
        <end position="799"/>
    </location>
</feature>
<dbReference type="Pfam" id="PF02373">
    <property type="entry name" value="JmjC"/>
    <property type="match status" value="1"/>
</dbReference>
<dbReference type="SUPFAM" id="SSF51197">
    <property type="entry name" value="Clavaminate synthase-like"/>
    <property type="match status" value="1"/>
</dbReference>
<dbReference type="OrthoDB" id="1678912at2759"/>
<dbReference type="PANTHER" id="PTHR10694">
    <property type="entry name" value="LYSINE-SPECIFIC DEMETHYLASE"/>
    <property type="match status" value="1"/>
</dbReference>
<dbReference type="Pfam" id="PF02375">
    <property type="entry name" value="JmjN"/>
    <property type="match status" value="1"/>
</dbReference>
<dbReference type="GO" id="GO:0005634">
    <property type="term" value="C:nucleus"/>
    <property type="evidence" value="ECO:0007669"/>
    <property type="project" value="UniProtKB-SubCell"/>
</dbReference>
<dbReference type="InterPro" id="IPR003349">
    <property type="entry name" value="JmjN"/>
</dbReference>
<evidence type="ECO:0000259" key="7">
    <source>
        <dbReference type="PROSITE" id="PS51184"/>
    </source>
</evidence>
<dbReference type="InterPro" id="IPR004198">
    <property type="entry name" value="Znf_C5HC2"/>
</dbReference>
<keyword evidence="4" id="KW-0539">Nucleus</keyword>
<dbReference type="EMBL" id="CACSLK010024540">
    <property type="protein sequence ID" value="CAA0823782.1"/>
    <property type="molecule type" value="Genomic_DNA"/>
</dbReference>
<dbReference type="PROSITE" id="PS51542">
    <property type="entry name" value="FYRN"/>
    <property type="match status" value="1"/>
</dbReference>
<feature type="region of interest" description="Disordered" evidence="5">
    <location>
        <begin position="1"/>
        <end position="33"/>
    </location>
</feature>
<feature type="compositionally biased region" description="Basic residues" evidence="5">
    <location>
        <begin position="117"/>
        <end position="140"/>
    </location>
</feature>
<dbReference type="InterPro" id="IPR003347">
    <property type="entry name" value="JmjC_dom"/>
</dbReference>
<keyword evidence="3" id="KW-0408">Iron</keyword>
<evidence type="ECO:0000256" key="2">
    <source>
        <dbReference type="ARBA" id="ARBA00023002"/>
    </source>
</evidence>
<evidence type="ECO:0000313" key="8">
    <source>
        <dbReference type="EMBL" id="CAA0823782.1"/>
    </source>
</evidence>
<dbReference type="GO" id="GO:0048731">
    <property type="term" value="P:system development"/>
    <property type="evidence" value="ECO:0007669"/>
    <property type="project" value="UniProtKB-ARBA"/>
</dbReference>
<feature type="domain" description="JmjC" evidence="7">
    <location>
        <begin position="243"/>
        <end position="409"/>
    </location>
</feature>
<comment type="caution">
    <text evidence="8">The sequence shown here is derived from an EMBL/GenBank/DDBJ whole genome shotgun (WGS) entry which is preliminary data.</text>
</comment>
<evidence type="ECO:0000256" key="3">
    <source>
        <dbReference type="ARBA" id="ARBA00023004"/>
    </source>
</evidence>
<comment type="subcellular location">
    <subcellularLocation>
        <location evidence="1">Nucleus</location>
    </subcellularLocation>
</comment>
<organism evidence="8 9">
    <name type="scientific">Striga hermonthica</name>
    <name type="common">Purple witchweed</name>
    <name type="synonym">Buchnera hermonthica</name>
    <dbReference type="NCBI Taxonomy" id="68872"/>
    <lineage>
        <taxon>Eukaryota</taxon>
        <taxon>Viridiplantae</taxon>
        <taxon>Streptophyta</taxon>
        <taxon>Embryophyta</taxon>
        <taxon>Tracheophyta</taxon>
        <taxon>Spermatophyta</taxon>
        <taxon>Magnoliopsida</taxon>
        <taxon>eudicotyledons</taxon>
        <taxon>Gunneridae</taxon>
        <taxon>Pentapetalae</taxon>
        <taxon>asterids</taxon>
        <taxon>lamiids</taxon>
        <taxon>Lamiales</taxon>
        <taxon>Orobanchaceae</taxon>
        <taxon>Buchnereae</taxon>
        <taxon>Striga</taxon>
    </lineage>
</organism>
<dbReference type="PANTHER" id="PTHR10694:SF105">
    <property type="entry name" value="LYSINE-SPECIFIC DEMETHYLASE JMJ14"/>
    <property type="match status" value="1"/>
</dbReference>
<dbReference type="Gene3D" id="3.30.160.360">
    <property type="match status" value="1"/>
</dbReference>
<reference evidence="8" key="1">
    <citation type="submission" date="2019-12" db="EMBL/GenBank/DDBJ databases">
        <authorList>
            <person name="Scholes J."/>
        </authorList>
    </citation>
    <scope>NUCLEOTIDE SEQUENCE</scope>
</reference>
<feature type="region of interest" description="Disordered" evidence="5">
    <location>
        <begin position="110"/>
        <end position="150"/>
    </location>
</feature>
<sequence length="857" mass="97784">MKMKDNPSKSVQKSDDNNESPSSPRHRKVSARWVPDEGCKPLIDEAPVFYPTEEEFQDTLGYIATIRPKAEAYGICKIVPPESWKPPCPLKEKNFWENQKFSTRIQQVDLLQNREPMRKKTQKKRKRRKQFNTRPRRRARRESSESNCEDKFGFQSGSDFTLGEFERYADEFKESYFEGMEKNGDNVKKSRPSVDEIEGEYWRIIEQPTDEVEVYYGADLETGMLGSGFLKGSDLSGDSKIDQYIKSGWNLNNLPRLPGSVLNFEECNISGVVVPWLYIGMCFSSFCWHVEDHHLYSLNYLHWGDSKIWYGVPGSCASSLENAMKKHVPDLFEENPDLLNELVTQLSPSVLKLENVPVFRAVQNSGEFVLTFPRAYHAGFNCGFNCAEAVNVAPVDWLQHGQSAVELYSSQRRKTSISHDKLLLATARKAIRAIWQVSVLKKETRENLTWKSFCGKNGMLTQAIRTRIDLEEKRMERVKGIQLKKMEKDFDLNSERECFSCFYDLHLFSVSCSNCSSNKFACLKHSSRISCCDQEDKVILVRHTIDELNTLVKALEGCTDSLKIWASKDEKDDDKASLGSSSKLFGFDLLPNISLKNEYLEDSEEDKVLKVDSGFEQRCVVEPVSFGSVVHGKLWCNKDAIFPKGYKSRVKFFNICDPLVKTHYTSEIMDGGLLGPLFKVTLEEQPNETFVYGSAGQCWEMVLLRLNQEIAKQKLFGKQGLPPLLPSTSINGLEMFGFHSLPIIQAIEALDPHHKCSEYWENKLLNKKVSSSSGNNNIPSNQKSSCETRSDEGEITDSFEGNSLTEDEIRFALRSLMSKANCEEKEIMHTILCRGSKSPLWRVAVETVTEEIKQTQK</sequence>
<evidence type="ECO:0000256" key="4">
    <source>
        <dbReference type="ARBA" id="ARBA00023242"/>
    </source>
</evidence>
<feature type="domain" description="JmjN" evidence="6">
    <location>
        <begin position="46"/>
        <end position="87"/>
    </location>
</feature>